<dbReference type="InterPro" id="IPR036939">
    <property type="entry name" value="Cu2_ascorb_mOase_N_sf"/>
</dbReference>
<dbReference type="GO" id="GO:0016715">
    <property type="term" value="F:oxidoreductase activity, acting on paired donors, with incorporation or reduction of molecular oxygen, reduced ascorbate as one donor, and incorporation of one atom of oxygen"/>
    <property type="evidence" value="ECO:0007669"/>
    <property type="project" value="InterPro"/>
</dbReference>
<accession>A0A2S9XDF2</accession>
<dbReference type="InterPro" id="IPR008977">
    <property type="entry name" value="PHM/PNGase_F_dom_sf"/>
</dbReference>
<dbReference type="OrthoDB" id="258766at2"/>
<protein>
    <submittedName>
        <fullName evidence="4">Uncharacterized protein</fullName>
    </submittedName>
</protein>
<feature type="signal peptide" evidence="3">
    <location>
        <begin position="1"/>
        <end position="20"/>
    </location>
</feature>
<keyword evidence="3" id="KW-0732">Signal</keyword>
<dbReference type="Gene3D" id="2.60.120.310">
    <property type="entry name" value="Copper type II, ascorbate-dependent monooxygenase, N-terminal domain"/>
    <property type="match status" value="1"/>
</dbReference>
<comment type="caution">
    <text evidence="4">The sequence shown here is derived from an EMBL/GenBank/DDBJ whole genome shotgun (WGS) entry which is preliminary data.</text>
</comment>
<keyword evidence="1" id="KW-1015">Disulfide bond</keyword>
<keyword evidence="5" id="KW-1185">Reference proteome</keyword>
<proteinExistence type="predicted"/>
<evidence type="ECO:0000256" key="3">
    <source>
        <dbReference type="SAM" id="SignalP"/>
    </source>
</evidence>
<reference evidence="4 5" key="1">
    <citation type="submission" date="2018-03" db="EMBL/GenBank/DDBJ databases">
        <title>Draft Genome Sequences of the Obligatory Marine Myxobacteria Enhygromyxa salina SWB005.</title>
        <authorList>
            <person name="Poehlein A."/>
            <person name="Moghaddam J.A."/>
            <person name="Harms H."/>
            <person name="Alanjari M."/>
            <person name="Koenig G.M."/>
            <person name="Daniel R."/>
            <person name="Schaeberle T.F."/>
        </authorList>
    </citation>
    <scope>NUCLEOTIDE SEQUENCE [LARGE SCALE GENOMIC DNA]</scope>
    <source>
        <strain evidence="4 5">SWB005</strain>
    </source>
</reference>
<organism evidence="4 5">
    <name type="scientific">Enhygromyxa salina</name>
    <dbReference type="NCBI Taxonomy" id="215803"/>
    <lineage>
        <taxon>Bacteria</taxon>
        <taxon>Pseudomonadati</taxon>
        <taxon>Myxococcota</taxon>
        <taxon>Polyangia</taxon>
        <taxon>Nannocystales</taxon>
        <taxon>Nannocystaceae</taxon>
        <taxon>Enhygromyxa</taxon>
    </lineage>
</organism>
<dbReference type="AlphaFoldDB" id="A0A2S9XDF2"/>
<sequence length="468" mass="50360">MSRRLPAALLLLLPLACAPAEEPNVAETGESETGSEQAPPPTWHQDVAPLIYERCTGCHTADGIAPFALTEYASAAQFADAIVTATESREMPPFLAQATEECTPPHGFEDDPTLSDEELEMLRVWAEAGAPEGDPETAAPLPAPPSLELTTKHDRYTIPGSITVDGNDDQHVCWVVDPELSEGLFGYRFLKGIQVNPGNSRVVHHVLVYTATNQPDTGEDGRYDCFGAPSGNITGLLAAWAPGSVPAIVPDGMGMAVPEDTQIVINVHYHPTGGGAEVDDSTSIDIEWLQDDEGDPIPPENVALLYLDGNGSGLMSPPFEIPAGEPNHIEEQMVNVSGLLNAIGGSGPIKLWSVGTHMHYVGTEMLMGRVNAETNEAECLIHTPRWDFNWQRGYSYDAAFEDYPELSASDRIYMRCHYDNSLGNPFVAEVLAEQGLDAPVDVYLGDDTLDEMCLGILGLSVPLSSLLP</sequence>
<evidence type="ECO:0000313" key="4">
    <source>
        <dbReference type="EMBL" id="PRP90894.1"/>
    </source>
</evidence>
<dbReference type="SUPFAM" id="SSF49742">
    <property type="entry name" value="PHM/PNGase F"/>
    <property type="match status" value="2"/>
</dbReference>
<dbReference type="Proteomes" id="UP000237968">
    <property type="component" value="Unassembled WGS sequence"/>
</dbReference>
<evidence type="ECO:0000256" key="1">
    <source>
        <dbReference type="ARBA" id="ARBA00023157"/>
    </source>
</evidence>
<dbReference type="EMBL" id="PVNK01000263">
    <property type="protein sequence ID" value="PRP90894.1"/>
    <property type="molecule type" value="Genomic_DNA"/>
</dbReference>
<dbReference type="InterPro" id="IPR014784">
    <property type="entry name" value="Cu2_ascorb_mOase-like_C"/>
</dbReference>
<name>A0A2S9XDF2_9BACT</name>
<dbReference type="RefSeq" id="WP_146156257.1">
    <property type="nucleotide sequence ID" value="NZ_PVNK01000263.1"/>
</dbReference>
<evidence type="ECO:0000313" key="5">
    <source>
        <dbReference type="Proteomes" id="UP000237968"/>
    </source>
</evidence>
<feature type="region of interest" description="Disordered" evidence="2">
    <location>
        <begin position="23"/>
        <end position="43"/>
    </location>
</feature>
<feature type="chain" id="PRO_5015641409" evidence="3">
    <location>
        <begin position="21"/>
        <end position="468"/>
    </location>
</feature>
<gene>
    <name evidence="4" type="ORF">ENSA5_59690</name>
</gene>
<evidence type="ECO:0000256" key="2">
    <source>
        <dbReference type="SAM" id="MobiDB-lite"/>
    </source>
</evidence>
<dbReference type="GO" id="GO:0005507">
    <property type="term" value="F:copper ion binding"/>
    <property type="evidence" value="ECO:0007669"/>
    <property type="project" value="InterPro"/>
</dbReference>
<dbReference type="Gene3D" id="2.60.120.230">
    <property type="match status" value="1"/>
</dbReference>